<accession>A0A563W3P2</accession>
<dbReference type="AlphaFoldDB" id="A0A563W3P2"/>
<dbReference type="EMBL" id="CAACVJ010000680">
    <property type="protein sequence ID" value="VEP18288.1"/>
    <property type="molecule type" value="Genomic_DNA"/>
</dbReference>
<sequence>MCGSSAEIQVEQFIVKNVKEKQGKEHTANFSFLHSAFPEK</sequence>
<evidence type="ECO:0000313" key="2">
    <source>
        <dbReference type="Proteomes" id="UP000320055"/>
    </source>
</evidence>
<keyword evidence="2" id="KW-1185">Reference proteome</keyword>
<organism evidence="1 2">
    <name type="scientific">Hyella patelloides LEGE 07179</name>
    <dbReference type="NCBI Taxonomy" id="945734"/>
    <lineage>
        <taxon>Bacteria</taxon>
        <taxon>Bacillati</taxon>
        <taxon>Cyanobacteriota</taxon>
        <taxon>Cyanophyceae</taxon>
        <taxon>Pleurocapsales</taxon>
        <taxon>Hyellaceae</taxon>
        <taxon>Hyella</taxon>
    </lineage>
</organism>
<reference evidence="1 2" key="1">
    <citation type="submission" date="2019-01" db="EMBL/GenBank/DDBJ databases">
        <authorList>
            <person name="Brito A."/>
        </authorList>
    </citation>
    <scope>NUCLEOTIDE SEQUENCE [LARGE SCALE GENOMIC DNA]</scope>
    <source>
        <strain evidence="1">1</strain>
    </source>
</reference>
<protein>
    <submittedName>
        <fullName evidence="1">Uncharacterized protein</fullName>
    </submittedName>
</protein>
<proteinExistence type="predicted"/>
<dbReference type="Proteomes" id="UP000320055">
    <property type="component" value="Unassembled WGS sequence"/>
</dbReference>
<evidence type="ECO:0000313" key="1">
    <source>
        <dbReference type="EMBL" id="VEP18288.1"/>
    </source>
</evidence>
<gene>
    <name evidence="1" type="ORF">H1P_730029</name>
</gene>
<name>A0A563W3P2_9CYAN</name>